<dbReference type="Pfam" id="PF00126">
    <property type="entry name" value="HTH_1"/>
    <property type="match status" value="1"/>
</dbReference>
<dbReference type="SUPFAM" id="SSF46785">
    <property type="entry name" value="Winged helix' DNA-binding domain"/>
    <property type="match status" value="1"/>
</dbReference>
<comment type="caution">
    <text evidence="6">The sequence shown here is derived from an EMBL/GenBank/DDBJ whole genome shotgun (WGS) entry which is preliminary data.</text>
</comment>
<protein>
    <recommendedName>
        <fullName evidence="5">HTH lysR-type domain-containing protein</fullName>
    </recommendedName>
</protein>
<dbReference type="InterPro" id="IPR036390">
    <property type="entry name" value="WH_DNA-bd_sf"/>
</dbReference>
<evidence type="ECO:0000259" key="5">
    <source>
        <dbReference type="PROSITE" id="PS50931"/>
    </source>
</evidence>
<dbReference type="PANTHER" id="PTHR30126">
    <property type="entry name" value="HTH-TYPE TRANSCRIPTIONAL REGULATOR"/>
    <property type="match status" value="1"/>
</dbReference>
<accession>A0A0F9P7F1</accession>
<evidence type="ECO:0000256" key="2">
    <source>
        <dbReference type="ARBA" id="ARBA00023015"/>
    </source>
</evidence>
<keyword evidence="3" id="KW-0238">DNA-binding</keyword>
<evidence type="ECO:0000256" key="3">
    <source>
        <dbReference type="ARBA" id="ARBA00023125"/>
    </source>
</evidence>
<proteinExistence type="inferred from homology"/>
<dbReference type="GO" id="GO:0000976">
    <property type="term" value="F:transcription cis-regulatory region binding"/>
    <property type="evidence" value="ECO:0007669"/>
    <property type="project" value="TreeGrafter"/>
</dbReference>
<evidence type="ECO:0000313" key="6">
    <source>
        <dbReference type="EMBL" id="KKN20322.1"/>
    </source>
</evidence>
<evidence type="ECO:0000256" key="4">
    <source>
        <dbReference type="ARBA" id="ARBA00023163"/>
    </source>
</evidence>
<dbReference type="FunFam" id="1.10.10.10:FF:000001">
    <property type="entry name" value="LysR family transcriptional regulator"/>
    <property type="match status" value="1"/>
</dbReference>
<keyword evidence="2" id="KW-0805">Transcription regulation</keyword>
<dbReference type="InterPro" id="IPR005119">
    <property type="entry name" value="LysR_subst-bd"/>
</dbReference>
<feature type="domain" description="HTH lysR-type" evidence="5">
    <location>
        <begin position="1"/>
        <end position="58"/>
    </location>
</feature>
<dbReference type="Gene3D" id="1.10.10.10">
    <property type="entry name" value="Winged helix-like DNA-binding domain superfamily/Winged helix DNA-binding domain"/>
    <property type="match status" value="1"/>
</dbReference>
<dbReference type="InterPro" id="IPR000847">
    <property type="entry name" value="LysR_HTH_N"/>
</dbReference>
<reference evidence="6" key="1">
    <citation type="journal article" date="2015" name="Nature">
        <title>Complex archaea that bridge the gap between prokaryotes and eukaryotes.</title>
        <authorList>
            <person name="Spang A."/>
            <person name="Saw J.H."/>
            <person name="Jorgensen S.L."/>
            <person name="Zaremba-Niedzwiedzka K."/>
            <person name="Martijn J."/>
            <person name="Lind A.E."/>
            <person name="van Eijk R."/>
            <person name="Schleper C."/>
            <person name="Guy L."/>
            <person name="Ettema T.J."/>
        </authorList>
    </citation>
    <scope>NUCLEOTIDE SEQUENCE</scope>
</reference>
<sequence length="294" mass="32403">MNIKSLETFFWIAKLGSFRATAKKLYASQPTISARIAGLEDELGIELFDRSGRNAVLTTEGRQALVYAEKILQLHADLLETVASPDAIQGSIRLGVAETIAYTWLPELIERINETYPAINLELDVDISVNLAEKLLKREIDIAFLIGEVKHEGFFNAPFYSYSLIWVVSPKLTLPPEPVSLSRLSKIPIITYPRMSEPHVNIRSLINKMNGSTQIHSSSSLSTIIRMALDGIGVSALPKEIITRELASGQLREFQVEASIPDLVFNMAYCAAPGANVVRAVADLSLKIVAAKRP</sequence>
<dbReference type="CDD" id="cd05466">
    <property type="entry name" value="PBP2_LTTR_substrate"/>
    <property type="match status" value="1"/>
</dbReference>
<dbReference type="AlphaFoldDB" id="A0A0F9P7F1"/>
<evidence type="ECO:0000256" key="1">
    <source>
        <dbReference type="ARBA" id="ARBA00009437"/>
    </source>
</evidence>
<dbReference type="Gene3D" id="3.40.190.10">
    <property type="entry name" value="Periplasmic binding protein-like II"/>
    <property type="match status" value="2"/>
</dbReference>
<dbReference type="Pfam" id="PF03466">
    <property type="entry name" value="LysR_substrate"/>
    <property type="match status" value="1"/>
</dbReference>
<dbReference type="EMBL" id="LAZR01003254">
    <property type="protein sequence ID" value="KKN20322.1"/>
    <property type="molecule type" value="Genomic_DNA"/>
</dbReference>
<dbReference type="PANTHER" id="PTHR30126:SF77">
    <property type="entry name" value="TRANSCRIPTIONAL REGULATORY PROTEIN"/>
    <property type="match status" value="1"/>
</dbReference>
<dbReference type="PRINTS" id="PR00039">
    <property type="entry name" value="HTHLYSR"/>
</dbReference>
<organism evidence="6">
    <name type="scientific">marine sediment metagenome</name>
    <dbReference type="NCBI Taxonomy" id="412755"/>
    <lineage>
        <taxon>unclassified sequences</taxon>
        <taxon>metagenomes</taxon>
        <taxon>ecological metagenomes</taxon>
    </lineage>
</organism>
<dbReference type="InterPro" id="IPR036388">
    <property type="entry name" value="WH-like_DNA-bd_sf"/>
</dbReference>
<dbReference type="GO" id="GO:0003700">
    <property type="term" value="F:DNA-binding transcription factor activity"/>
    <property type="evidence" value="ECO:0007669"/>
    <property type="project" value="InterPro"/>
</dbReference>
<comment type="similarity">
    <text evidence="1">Belongs to the LysR transcriptional regulatory family.</text>
</comment>
<gene>
    <name evidence="6" type="ORF">LCGC14_0936850</name>
</gene>
<name>A0A0F9P7F1_9ZZZZ</name>
<keyword evidence="4" id="KW-0804">Transcription</keyword>
<dbReference type="PROSITE" id="PS50931">
    <property type="entry name" value="HTH_LYSR"/>
    <property type="match status" value="1"/>
</dbReference>
<dbReference type="SUPFAM" id="SSF53850">
    <property type="entry name" value="Periplasmic binding protein-like II"/>
    <property type="match status" value="1"/>
</dbReference>